<dbReference type="AlphaFoldDB" id="A0A6B2L489"/>
<proteinExistence type="predicted"/>
<dbReference type="SUPFAM" id="SSF49899">
    <property type="entry name" value="Concanavalin A-like lectins/glucanases"/>
    <property type="match status" value="1"/>
</dbReference>
<dbReference type="InterPro" id="IPR043136">
    <property type="entry name" value="B30.2/SPRY_sf"/>
</dbReference>
<reference evidence="2" key="1">
    <citation type="journal article" date="2020" name="J. Eukaryot. Microbiol.">
        <title>De novo Sequencing, Assembly and Annotation of the Transcriptome for the Free-Living Testate Amoeba Arcella intermedia.</title>
        <authorList>
            <person name="Ribeiro G.M."/>
            <person name="Porfirio-Sousa A.L."/>
            <person name="Maurer-Alcala X.X."/>
            <person name="Katz L.A."/>
            <person name="Lahr D.J.G."/>
        </authorList>
    </citation>
    <scope>NUCLEOTIDE SEQUENCE</scope>
</reference>
<dbReference type="Pfam" id="PF00622">
    <property type="entry name" value="SPRY"/>
    <property type="match status" value="1"/>
</dbReference>
<evidence type="ECO:0000313" key="2">
    <source>
        <dbReference type="EMBL" id="NDV31863.1"/>
    </source>
</evidence>
<dbReference type="InterPro" id="IPR013320">
    <property type="entry name" value="ConA-like_dom_sf"/>
</dbReference>
<evidence type="ECO:0000259" key="1">
    <source>
        <dbReference type="Pfam" id="PF00622"/>
    </source>
</evidence>
<feature type="domain" description="SPRY" evidence="1">
    <location>
        <begin position="4"/>
        <end position="97"/>
    </location>
</feature>
<dbReference type="InterPro" id="IPR003877">
    <property type="entry name" value="SPRY_dom"/>
</dbReference>
<organism evidence="2">
    <name type="scientific">Arcella intermedia</name>
    <dbReference type="NCBI Taxonomy" id="1963864"/>
    <lineage>
        <taxon>Eukaryota</taxon>
        <taxon>Amoebozoa</taxon>
        <taxon>Tubulinea</taxon>
        <taxon>Elardia</taxon>
        <taxon>Arcellinida</taxon>
        <taxon>Sphaerothecina</taxon>
        <taxon>Arcellidae</taxon>
        <taxon>Arcella</taxon>
    </lineage>
</organism>
<dbReference type="InterPro" id="IPR050618">
    <property type="entry name" value="Ubq-SigPath_Reg"/>
</dbReference>
<dbReference type="CDD" id="cd12885">
    <property type="entry name" value="SPRY_RanBP_like"/>
    <property type="match status" value="1"/>
</dbReference>
<accession>A0A6B2L489</accession>
<sequence>MCPKDFPTSQSLPGWVKQSYGYHSDDGGIFAESGEEPKTSWQPFGAGDVVGCGIEDGTLYFTRNKQKLETKLKLPEISFYITIGMEKSSSWTYNFGSTPFINSSITLNQFKQSKLHPINQDHPLLVIPLCIWPLMVSHSLNKNEKRHETWVALLSTCQALREYLMPLFITLSPTDYYLALRGYYIWVKRDFDYYLKIAKNNMTFTIKKASYREQSNPTKTKVDGWSMRRKVINETKQEIEIVTSVFDICDFMPGFKFDRYQPTGLEHKKYSKDQFENHLKKYKSIMMRRCGAAVVTPDAPCCHEAISDIARSIFEKIPKDYEGYNKLLLEMSVVVEDLSQECMATAMTDDEIHQKIIQNMIRISPDLNTTLKETTIL</sequence>
<name>A0A6B2L489_9EUKA</name>
<dbReference type="InterPro" id="IPR044736">
    <property type="entry name" value="Gid1/RanBPM/SPLA_SPRY"/>
</dbReference>
<dbReference type="Gene3D" id="2.60.120.920">
    <property type="match status" value="1"/>
</dbReference>
<dbReference type="EMBL" id="GIBP01002894">
    <property type="protein sequence ID" value="NDV31863.1"/>
    <property type="molecule type" value="Transcribed_RNA"/>
</dbReference>
<dbReference type="PANTHER" id="PTHR12864">
    <property type="entry name" value="RAN BINDING PROTEIN 9-RELATED"/>
    <property type="match status" value="1"/>
</dbReference>
<protein>
    <recommendedName>
        <fullName evidence="1">SPRY domain-containing protein</fullName>
    </recommendedName>
</protein>